<feature type="compositionally biased region" description="Low complexity" evidence="5">
    <location>
        <begin position="521"/>
        <end position="533"/>
    </location>
</feature>
<dbReference type="InterPro" id="IPR054708">
    <property type="entry name" value="MTPAP-like_central"/>
</dbReference>
<dbReference type="Gene3D" id="3.30.460.10">
    <property type="entry name" value="Beta Polymerase, domain 2"/>
    <property type="match status" value="1"/>
</dbReference>
<feature type="compositionally biased region" description="Basic and acidic residues" evidence="5">
    <location>
        <begin position="534"/>
        <end position="547"/>
    </location>
</feature>
<dbReference type="GO" id="GO:0031123">
    <property type="term" value="P:RNA 3'-end processing"/>
    <property type="evidence" value="ECO:0007669"/>
    <property type="project" value="TreeGrafter"/>
</dbReference>
<dbReference type="InterPro" id="IPR045862">
    <property type="entry name" value="Trf4-like"/>
</dbReference>
<feature type="compositionally biased region" description="Low complexity" evidence="5">
    <location>
        <begin position="720"/>
        <end position="730"/>
    </location>
</feature>
<comment type="similarity">
    <text evidence="1">Belongs to the DNA polymerase type-B-like family.</text>
</comment>
<evidence type="ECO:0000259" key="7">
    <source>
        <dbReference type="Pfam" id="PF22600"/>
    </source>
</evidence>
<feature type="compositionally biased region" description="Gly residues" evidence="5">
    <location>
        <begin position="742"/>
        <end position="752"/>
    </location>
</feature>
<proteinExistence type="inferred from homology"/>
<feature type="compositionally biased region" description="Basic and acidic residues" evidence="5">
    <location>
        <begin position="656"/>
        <end position="665"/>
    </location>
</feature>
<dbReference type="SUPFAM" id="SSF81301">
    <property type="entry name" value="Nucleotidyltransferase"/>
    <property type="match status" value="1"/>
</dbReference>
<feature type="compositionally biased region" description="Basic and acidic residues" evidence="5">
    <location>
        <begin position="690"/>
        <end position="702"/>
    </location>
</feature>
<feature type="domain" description="Poly(A) RNA polymerase mitochondrial-like central palm" evidence="7">
    <location>
        <begin position="158"/>
        <end position="290"/>
    </location>
</feature>
<evidence type="ECO:0000256" key="4">
    <source>
        <dbReference type="ARBA" id="ARBA00022842"/>
    </source>
</evidence>
<feature type="compositionally biased region" description="Basic and acidic residues" evidence="5">
    <location>
        <begin position="86"/>
        <end position="117"/>
    </location>
</feature>
<comment type="caution">
    <text evidence="8">The sequence shown here is derived from an EMBL/GenBank/DDBJ whole genome shotgun (WGS) entry which is preliminary data.</text>
</comment>
<gene>
    <name evidence="8" type="ORF">DFH08DRAFT_922737</name>
</gene>
<dbReference type="Proteomes" id="UP001218218">
    <property type="component" value="Unassembled WGS sequence"/>
</dbReference>
<feature type="domain" description="PAP-associated" evidence="6">
    <location>
        <begin position="358"/>
        <end position="422"/>
    </location>
</feature>
<evidence type="ECO:0000313" key="9">
    <source>
        <dbReference type="Proteomes" id="UP001218218"/>
    </source>
</evidence>
<feature type="compositionally biased region" description="Pro residues" evidence="5">
    <location>
        <begin position="69"/>
        <end position="80"/>
    </location>
</feature>
<dbReference type="GO" id="GO:0005730">
    <property type="term" value="C:nucleolus"/>
    <property type="evidence" value="ECO:0007669"/>
    <property type="project" value="TreeGrafter"/>
</dbReference>
<dbReference type="AlphaFoldDB" id="A0AAD7EZB3"/>
<evidence type="ECO:0000256" key="5">
    <source>
        <dbReference type="SAM" id="MobiDB-lite"/>
    </source>
</evidence>
<evidence type="ECO:0000313" key="8">
    <source>
        <dbReference type="EMBL" id="KAJ7355832.1"/>
    </source>
</evidence>
<dbReference type="Pfam" id="PF22600">
    <property type="entry name" value="MTPAP-like_central"/>
    <property type="match status" value="1"/>
</dbReference>
<keyword evidence="9" id="KW-1185">Reference proteome</keyword>
<feature type="region of interest" description="Disordered" evidence="5">
    <location>
        <begin position="514"/>
        <end position="583"/>
    </location>
</feature>
<keyword evidence="4" id="KW-0460">Magnesium</keyword>
<dbReference type="InterPro" id="IPR002058">
    <property type="entry name" value="PAP_assoc"/>
</dbReference>
<evidence type="ECO:0000256" key="2">
    <source>
        <dbReference type="ARBA" id="ARBA00012388"/>
    </source>
</evidence>
<dbReference type="GO" id="GO:0046872">
    <property type="term" value="F:metal ion binding"/>
    <property type="evidence" value="ECO:0007669"/>
    <property type="project" value="UniProtKB-KW"/>
</dbReference>
<reference evidence="8" key="1">
    <citation type="submission" date="2023-03" db="EMBL/GenBank/DDBJ databases">
        <title>Massive genome expansion in bonnet fungi (Mycena s.s.) driven by repeated elements and novel gene families across ecological guilds.</title>
        <authorList>
            <consortium name="Lawrence Berkeley National Laboratory"/>
            <person name="Harder C.B."/>
            <person name="Miyauchi S."/>
            <person name="Viragh M."/>
            <person name="Kuo A."/>
            <person name="Thoen E."/>
            <person name="Andreopoulos B."/>
            <person name="Lu D."/>
            <person name="Skrede I."/>
            <person name="Drula E."/>
            <person name="Henrissat B."/>
            <person name="Morin E."/>
            <person name="Kohler A."/>
            <person name="Barry K."/>
            <person name="LaButti K."/>
            <person name="Morin E."/>
            <person name="Salamov A."/>
            <person name="Lipzen A."/>
            <person name="Mereny Z."/>
            <person name="Hegedus B."/>
            <person name="Baldrian P."/>
            <person name="Stursova M."/>
            <person name="Weitz H."/>
            <person name="Taylor A."/>
            <person name="Grigoriev I.V."/>
            <person name="Nagy L.G."/>
            <person name="Martin F."/>
            <person name="Kauserud H."/>
        </authorList>
    </citation>
    <scope>NUCLEOTIDE SEQUENCE</scope>
    <source>
        <strain evidence="8">CBHHK002</strain>
    </source>
</reference>
<dbReference type="InterPro" id="IPR043519">
    <property type="entry name" value="NT_sf"/>
</dbReference>
<evidence type="ECO:0000259" key="6">
    <source>
        <dbReference type="Pfam" id="PF03828"/>
    </source>
</evidence>
<feature type="region of interest" description="Disordered" evidence="5">
    <location>
        <begin position="1"/>
        <end position="132"/>
    </location>
</feature>
<feature type="compositionally biased region" description="Basic and acidic residues" evidence="5">
    <location>
        <begin position="40"/>
        <end position="65"/>
    </location>
</feature>
<dbReference type="PANTHER" id="PTHR23092">
    <property type="entry name" value="POLY(A) RNA POLYMERASE"/>
    <property type="match status" value="1"/>
</dbReference>
<dbReference type="GO" id="GO:0010605">
    <property type="term" value="P:negative regulation of macromolecule metabolic process"/>
    <property type="evidence" value="ECO:0007669"/>
    <property type="project" value="UniProtKB-ARBA"/>
</dbReference>
<evidence type="ECO:0000256" key="3">
    <source>
        <dbReference type="ARBA" id="ARBA00022723"/>
    </source>
</evidence>
<dbReference type="GO" id="GO:0031499">
    <property type="term" value="C:TRAMP complex"/>
    <property type="evidence" value="ECO:0007669"/>
    <property type="project" value="TreeGrafter"/>
</dbReference>
<keyword evidence="3" id="KW-0479">Metal-binding</keyword>
<accession>A0AAD7EZB3</accession>
<dbReference type="Pfam" id="PF03828">
    <property type="entry name" value="PAP_assoc"/>
    <property type="match status" value="1"/>
</dbReference>
<dbReference type="PANTHER" id="PTHR23092:SF15">
    <property type="entry name" value="INACTIVE NON-CANONICAL POLY(A) RNA POLYMERASE PROTEIN TRF4-2-RELATED"/>
    <property type="match status" value="1"/>
</dbReference>
<dbReference type="EC" id="2.7.7.19" evidence="2"/>
<dbReference type="GO" id="GO:1990817">
    <property type="term" value="F:poly(A) RNA polymerase activity"/>
    <property type="evidence" value="ECO:0007669"/>
    <property type="project" value="UniProtKB-EC"/>
</dbReference>
<dbReference type="Gene3D" id="1.10.1410.10">
    <property type="match status" value="1"/>
</dbReference>
<dbReference type="SUPFAM" id="SSF81631">
    <property type="entry name" value="PAP/OAS1 substrate-binding domain"/>
    <property type="match status" value="1"/>
</dbReference>
<protein>
    <recommendedName>
        <fullName evidence="2">polynucleotide adenylyltransferase</fullName>
        <ecNumber evidence="2">2.7.7.19</ecNumber>
    </recommendedName>
</protein>
<evidence type="ECO:0000256" key="1">
    <source>
        <dbReference type="ARBA" id="ARBA00008593"/>
    </source>
</evidence>
<sequence length="752" mass="82655">MAANIPSRRRRRTRTSSGKAMDNFQDGTDFILLEPDSDTENVKNDRDQERDARRKGKERERENTRDANSPPPRAASPPPASRRRHDSGSRDRRPKDSRENEQDNTREWDRGKRKYDMVFDPSDGYQNKKQRTDAKSRLAPWIDHVDWDGCENTAELFHREVESFVNWISPTPQEDEIRGLVVQIISRAVTGAFPDASVFPFGSYATKLYLPLGDIDLVICSQSMAYANTSSVLHSLAGLIKRSGITNKVTIIAKAKVPIIKFVTNHEYGRFNVDLSINQNNGIVAGTIINGFLSQFGGEGNCLALRALVLLTKLFLSQRGMNEVYTGGLGSYAIVCLVISFLQMHPKVRMGHIDPDRNLGVLVVDFFELYGRKFNYEEVGISLRDGGSYFGKRQRGWGWGEQWGGARKGGLLSIEDPGDPTNDISSGSYNFQNVKRNLAGAHEILMATIYLRAGILEARRDGQSFSLRHRYEPGDMSILSSVLGVTQETLNNRALVKEVYEKQTLHRLVGVAPRVPPMLPVNGGVNGSTNGNGQEKKSKSSGKESRPRTPVVYDGSVAGGNGSNAKANGKPHSGAARARQKSVNDAWAEADMVLSDAETSPAAAARGEEQEGRYAIGLLPPKKRRKTGKYPADAHVVTFTVDSDDSSEDDLPPRPSRKERLKGVKDGLGGAQDGEELRIKGMSRSSSNSSRKERFKGVEDRPGGAQDGEEGGPLRIKGMSRSSSNSSLSSATKRDYWLSKGAGFGDGTGEED</sequence>
<dbReference type="EMBL" id="JARIHO010000009">
    <property type="protein sequence ID" value="KAJ7355832.1"/>
    <property type="molecule type" value="Genomic_DNA"/>
</dbReference>
<name>A0AAD7EZB3_9AGAR</name>
<feature type="region of interest" description="Disordered" evidence="5">
    <location>
        <begin position="641"/>
        <end position="752"/>
    </location>
</feature>
<organism evidence="8 9">
    <name type="scientific">Mycena albidolilacea</name>
    <dbReference type="NCBI Taxonomy" id="1033008"/>
    <lineage>
        <taxon>Eukaryota</taxon>
        <taxon>Fungi</taxon>
        <taxon>Dikarya</taxon>
        <taxon>Basidiomycota</taxon>
        <taxon>Agaricomycotina</taxon>
        <taxon>Agaricomycetes</taxon>
        <taxon>Agaricomycetidae</taxon>
        <taxon>Agaricales</taxon>
        <taxon>Marasmiineae</taxon>
        <taxon>Mycenaceae</taxon>
        <taxon>Mycena</taxon>
    </lineage>
</organism>
<dbReference type="CDD" id="cd05402">
    <property type="entry name" value="NT_PAP_TUTase"/>
    <property type="match status" value="1"/>
</dbReference>
<dbReference type="GO" id="GO:0003729">
    <property type="term" value="F:mRNA binding"/>
    <property type="evidence" value="ECO:0007669"/>
    <property type="project" value="TreeGrafter"/>
</dbReference>
<dbReference type="GO" id="GO:0043634">
    <property type="term" value="P:polyadenylation-dependent ncRNA catabolic process"/>
    <property type="evidence" value="ECO:0007669"/>
    <property type="project" value="TreeGrafter"/>
</dbReference>